<proteinExistence type="predicted"/>
<name>A0ABS1JU54_9BURK</name>
<dbReference type="EMBL" id="JAEQND010000013">
    <property type="protein sequence ID" value="MBL0427825.1"/>
    <property type="molecule type" value="Genomic_DNA"/>
</dbReference>
<dbReference type="RefSeq" id="WP_201692456.1">
    <property type="nucleotide sequence ID" value="NZ_JAEQND010000013.1"/>
</dbReference>
<evidence type="ECO:0000313" key="1">
    <source>
        <dbReference type="EMBL" id="MBL0427825.1"/>
    </source>
</evidence>
<reference evidence="1 2" key="1">
    <citation type="journal article" date="2017" name="Int. J. Syst. Evol. Microbiol.">
        <title>Ramlibacter alkalitolerans sp. nov., alkali-tolerant bacterium isolated from soil of ginseng.</title>
        <authorList>
            <person name="Lee D.H."/>
            <person name="Cha C.J."/>
        </authorList>
    </citation>
    <scope>NUCLEOTIDE SEQUENCE [LARGE SCALE GENOMIC DNA]</scope>
    <source>
        <strain evidence="1 2">KACC 19305</strain>
    </source>
</reference>
<sequence>MSITLQDELEFLLDSFRENIQPKLEAQGFEVSTHVAGRYGHLHVKRTFDKAVNVPGNDGNQVTEPVAVASSFGLHFGIQPDGTLTLSPFLRLLDQKFPEDHPIHRKLGSLFETTPGDQALRSLRNFVPTKNDFGYGRRVYEVYQKREGIKELQPEMLDEFLATDSPYLAPLLDAGAPATRVNLNMLAAATELEAGAEKEGFSMAADLSNLRYGVTFTRAEAAGFRSSLYLHRDQATGELKNPKLSIQGGAGRNTDIYLRCDAKDAFAQAARYLDSVSNEVEVHWNAAALEAGKASREDTTISVKQVDTSSANRDDGYRALEIRKSYGDKVLGLQLRFCLDRHGSLTWNGRVLPFLEYPNEPADSGRNTYGRQWAAISEGFSPERNAAEHLVKGFGDLTKEPLVANNHLFDISSTPKLSPHEAVKAFVAAVRFNDSLPPWANTLEALLPAVGAAAKEGFRPNLVVAGHPSYARKAYQSHVLHLDHHEEPAKRIDLNFQLPGDGVPLVSYNGTVTFQYALNEGNATLYRKFDAPETLESAAKGMLAFTESSKDAALAEAQKWFWSRKLGTGWLEVLDTDAKVAHFAFRPGDSKTASLVAVKLGDNLEPSALVDDPAAVMKHLGFDPNPEASTYRAAERAAFRAGVAPLLQEHVLDACKYELRKAVEHSKALKIAGMDLSADGKQATVTFVGQPAKTYDLKKLDGRVVLADPSLKGKQRSVQSRSMQGPRALEVLLSPLAQLKFEEWQTQLAAAKATEKKTKRVAPER</sequence>
<accession>A0ABS1JU54</accession>
<organism evidence="1 2">
    <name type="scientific">Ramlibacter alkalitolerans</name>
    <dbReference type="NCBI Taxonomy" id="2039631"/>
    <lineage>
        <taxon>Bacteria</taxon>
        <taxon>Pseudomonadati</taxon>
        <taxon>Pseudomonadota</taxon>
        <taxon>Betaproteobacteria</taxon>
        <taxon>Burkholderiales</taxon>
        <taxon>Comamonadaceae</taxon>
        <taxon>Ramlibacter</taxon>
    </lineage>
</organism>
<gene>
    <name evidence="1" type="ORF">JI746_22150</name>
</gene>
<dbReference type="Proteomes" id="UP000622707">
    <property type="component" value="Unassembled WGS sequence"/>
</dbReference>
<keyword evidence="2" id="KW-1185">Reference proteome</keyword>
<evidence type="ECO:0000313" key="2">
    <source>
        <dbReference type="Proteomes" id="UP000622707"/>
    </source>
</evidence>
<comment type="caution">
    <text evidence="1">The sequence shown here is derived from an EMBL/GenBank/DDBJ whole genome shotgun (WGS) entry which is preliminary data.</text>
</comment>
<protein>
    <submittedName>
        <fullName evidence="1">Uncharacterized protein</fullName>
    </submittedName>
</protein>